<dbReference type="GO" id="GO:0016874">
    <property type="term" value="F:ligase activity"/>
    <property type="evidence" value="ECO:0007669"/>
    <property type="project" value="UniProtKB-KW"/>
</dbReference>
<keyword evidence="2" id="KW-0436">Ligase</keyword>
<dbReference type="SUPFAM" id="SSF56801">
    <property type="entry name" value="Acetyl-CoA synthetase-like"/>
    <property type="match status" value="1"/>
</dbReference>
<evidence type="ECO:0000313" key="2">
    <source>
        <dbReference type="EMBL" id="RGV33071.1"/>
    </source>
</evidence>
<dbReference type="RefSeq" id="WP_118260735.1">
    <property type="nucleotide sequence ID" value="NZ_CALBWO010000036.1"/>
</dbReference>
<feature type="domain" description="AMP-dependent synthetase/ligase" evidence="1">
    <location>
        <begin position="125"/>
        <end position="338"/>
    </location>
</feature>
<organism evidence="2 3">
    <name type="scientific">Butyricimonas virosa</name>
    <dbReference type="NCBI Taxonomy" id="544645"/>
    <lineage>
        <taxon>Bacteria</taxon>
        <taxon>Pseudomonadati</taxon>
        <taxon>Bacteroidota</taxon>
        <taxon>Bacteroidia</taxon>
        <taxon>Bacteroidales</taxon>
        <taxon>Odoribacteraceae</taxon>
        <taxon>Butyricimonas</taxon>
    </lineage>
</organism>
<dbReference type="InterPro" id="IPR020845">
    <property type="entry name" value="AMP-binding_CS"/>
</dbReference>
<dbReference type="Proteomes" id="UP000283589">
    <property type="component" value="Unassembled WGS sequence"/>
</dbReference>
<dbReference type="PROSITE" id="PS00455">
    <property type="entry name" value="AMP_BINDING"/>
    <property type="match status" value="1"/>
</dbReference>
<sequence length="459" mass="51101">MFLDIDKKLSSKIAAIDDSGALITYGALKEFCEEFYDALPRRTLIFIMAENVIGSLGGYVAALSNRIVPLIINAHIDRQLYETLKDLYKPEFIWGRETLLEGMPIVFSKYGFGLARTVLLPNPLYDELSLLLPTSGSTGSPKLVRHSYRNVESNARNVASLFNLNDQERAMASLPMHYTMGLSVISSHLYAGATLLLSDKSLMDASFWRMMKEERATSFTGVPYSFEILNKMRFFRMDLPYLKLITQGGGKLPDELFKTCAEYAERTGKRFIATYGQTEGTARMAYLAPELAMTKVGSIGGAIPNGSLSIIDESGHETSEGEAVGEMIYRGPNVTLGYAVCGKDLDKGDENNGILHTGDVARRDKDGCYYIVGRMKRFLKIFGLRIGLDEVEHLVKSAFDTDCLCGGDDEKLIIKITNRMIPEQVLDFVVQKTKLFHKNVRVEVVDVIKRNAAGKVILN</sequence>
<dbReference type="InterPro" id="IPR050237">
    <property type="entry name" value="ATP-dep_AMP-bd_enzyme"/>
</dbReference>
<evidence type="ECO:0000259" key="1">
    <source>
        <dbReference type="Pfam" id="PF00501"/>
    </source>
</evidence>
<protein>
    <submittedName>
        <fullName evidence="2">O-succinylbenzoate--CoA ligase</fullName>
    </submittedName>
</protein>
<dbReference type="Gene3D" id="3.40.50.12780">
    <property type="entry name" value="N-terminal domain of ligase-like"/>
    <property type="match status" value="1"/>
</dbReference>
<dbReference type="Pfam" id="PF00501">
    <property type="entry name" value="AMP-binding"/>
    <property type="match status" value="1"/>
</dbReference>
<reference evidence="2 3" key="1">
    <citation type="submission" date="2018-08" db="EMBL/GenBank/DDBJ databases">
        <title>A genome reference for cultivated species of the human gut microbiota.</title>
        <authorList>
            <person name="Zou Y."/>
            <person name="Xue W."/>
            <person name="Luo G."/>
        </authorList>
    </citation>
    <scope>NUCLEOTIDE SEQUENCE [LARGE SCALE GENOMIC DNA]</scope>
    <source>
        <strain evidence="2 3">AF14-49</strain>
    </source>
</reference>
<dbReference type="PANTHER" id="PTHR43767:SF1">
    <property type="entry name" value="NONRIBOSOMAL PEPTIDE SYNTHASE PES1 (EUROFUNG)-RELATED"/>
    <property type="match status" value="1"/>
</dbReference>
<dbReference type="InterPro" id="IPR000873">
    <property type="entry name" value="AMP-dep_synth/lig_dom"/>
</dbReference>
<evidence type="ECO:0000313" key="3">
    <source>
        <dbReference type="Proteomes" id="UP000283589"/>
    </source>
</evidence>
<comment type="caution">
    <text evidence="2">The sequence shown here is derived from an EMBL/GenBank/DDBJ whole genome shotgun (WGS) entry which is preliminary data.</text>
</comment>
<dbReference type="EMBL" id="QRZA01000015">
    <property type="protein sequence ID" value="RGV33071.1"/>
    <property type="molecule type" value="Genomic_DNA"/>
</dbReference>
<dbReference type="InterPro" id="IPR042099">
    <property type="entry name" value="ANL_N_sf"/>
</dbReference>
<dbReference type="PANTHER" id="PTHR43767">
    <property type="entry name" value="LONG-CHAIN-FATTY-ACID--COA LIGASE"/>
    <property type="match status" value="1"/>
</dbReference>
<dbReference type="AlphaFoldDB" id="A0A412WZ57"/>
<name>A0A412WZ57_9BACT</name>
<gene>
    <name evidence="2" type="ORF">DWW18_12030</name>
</gene>
<proteinExistence type="predicted"/>
<accession>A0A412WZ57</accession>